<keyword evidence="2" id="KW-1185">Reference proteome</keyword>
<accession>A0ABP8LGE1</accession>
<dbReference type="InterPro" id="IPR045755">
    <property type="entry name" value="FtsL-like"/>
</dbReference>
<dbReference type="EMBL" id="BAABHC010000005">
    <property type="protein sequence ID" value="GAA4428811.1"/>
    <property type="molecule type" value="Genomic_DNA"/>
</dbReference>
<dbReference type="Pfam" id="PF19579">
    <property type="entry name" value="FtsL_2"/>
    <property type="match status" value="1"/>
</dbReference>
<dbReference type="RefSeq" id="WP_345157760.1">
    <property type="nucleotide sequence ID" value="NZ_BAABHC010000005.1"/>
</dbReference>
<proteinExistence type="predicted"/>
<protein>
    <recommendedName>
        <fullName evidence="3">Septum formation initiator</fullName>
    </recommendedName>
</protein>
<evidence type="ECO:0000313" key="1">
    <source>
        <dbReference type="EMBL" id="GAA4428811.1"/>
    </source>
</evidence>
<reference evidence="2" key="1">
    <citation type="journal article" date="2019" name="Int. J. Syst. Evol. Microbiol.">
        <title>The Global Catalogue of Microorganisms (GCM) 10K type strain sequencing project: providing services to taxonomists for standard genome sequencing and annotation.</title>
        <authorList>
            <consortium name="The Broad Institute Genomics Platform"/>
            <consortium name="The Broad Institute Genome Sequencing Center for Infectious Disease"/>
            <person name="Wu L."/>
            <person name="Ma J."/>
        </authorList>
    </citation>
    <scope>NUCLEOTIDE SEQUENCE [LARGE SCALE GENOMIC DNA]</scope>
    <source>
        <strain evidence="2">JCM 17926</strain>
    </source>
</reference>
<comment type="caution">
    <text evidence="1">The sequence shown here is derived from an EMBL/GenBank/DDBJ whole genome shotgun (WGS) entry which is preliminary data.</text>
</comment>
<evidence type="ECO:0000313" key="2">
    <source>
        <dbReference type="Proteomes" id="UP001500552"/>
    </source>
</evidence>
<gene>
    <name evidence="1" type="ORF">GCM10023188_13480</name>
</gene>
<organism evidence="1 2">
    <name type="scientific">Pontibacter saemangeumensis</name>
    <dbReference type="NCBI Taxonomy" id="1084525"/>
    <lineage>
        <taxon>Bacteria</taxon>
        <taxon>Pseudomonadati</taxon>
        <taxon>Bacteroidota</taxon>
        <taxon>Cytophagia</taxon>
        <taxon>Cytophagales</taxon>
        <taxon>Hymenobacteraceae</taxon>
        <taxon>Pontibacter</taxon>
    </lineage>
</organism>
<dbReference type="Proteomes" id="UP001500552">
    <property type="component" value="Unassembled WGS sequence"/>
</dbReference>
<evidence type="ECO:0008006" key="3">
    <source>
        <dbReference type="Google" id="ProtNLM"/>
    </source>
</evidence>
<name>A0ABP8LGE1_9BACT</name>
<sequence>MASNVLTRRAAAPKGNLARVKPEPAEAPKVKKGRGFSIFALLDKYANVDALFEHGVPLKFMPHVLFLTGITLFYIGNTHFAEKTIRKIDKTKVETEDLRADFTTLKSEYMEASKQSEVARNVAPLGLIESSSPPYQVIVPADEY</sequence>